<dbReference type="EMBL" id="FN667741">
    <property type="protein sequence ID" value="CBJ81394.1"/>
    <property type="molecule type" value="Genomic_DNA"/>
</dbReference>
<dbReference type="Proteomes" id="UP000002045">
    <property type="component" value="Chromosome"/>
</dbReference>
<name>D3V244_XENBS</name>
<sequence length="39" mass="4486">MVKAAFLLEGGFLLLLLVKKSYKDITWNSHKINIQLILI</sequence>
<evidence type="ECO:0000313" key="2">
    <source>
        <dbReference type="Proteomes" id="UP000002045"/>
    </source>
</evidence>
<gene>
    <name evidence="1" type="ordered locus">XBJ1_2268</name>
</gene>
<dbReference type="STRING" id="406818.XBJ1_2268"/>
<dbReference type="HOGENOM" id="CLU_3319464_0_0_6"/>
<protein>
    <submittedName>
        <fullName evidence="1">Uncharacterized protein</fullName>
    </submittedName>
</protein>
<organism evidence="1 2">
    <name type="scientific">Xenorhabdus bovienii (strain SS-2004)</name>
    <name type="common">Xenorhabdus nematophila subsp. bovienii</name>
    <dbReference type="NCBI Taxonomy" id="406818"/>
    <lineage>
        <taxon>Bacteria</taxon>
        <taxon>Pseudomonadati</taxon>
        <taxon>Pseudomonadota</taxon>
        <taxon>Gammaproteobacteria</taxon>
        <taxon>Enterobacterales</taxon>
        <taxon>Morganellaceae</taxon>
        <taxon>Xenorhabdus</taxon>
    </lineage>
</organism>
<accession>D3V244</accession>
<dbReference type="AlphaFoldDB" id="D3V244"/>
<dbReference type="KEGG" id="xbo:XBJ1_2268"/>
<reference evidence="1 2" key="1">
    <citation type="journal article" date="2011" name="PLoS ONE">
        <title>The entomopathogenic bacterial endosymbionts xenorhabdus and photorhabdus: convergent lifestyles from divergent genomes.</title>
        <authorList>
            <person name="Chaston J.M."/>
            <person name="Suen G."/>
            <person name="Tucker S.L."/>
            <person name="Andersen A.W."/>
            <person name="Bhasin A."/>
            <person name="Bode E."/>
            <person name="Bode H.B."/>
            <person name="Brachmann A.O."/>
            <person name="Cowles C.E."/>
            <person name="Cowles K.N."/>
            <person name="Darby C."/>
            <person name="de Leon L."/>
            <person name="Drace K."/>
            <person name="Du Z."/>
            <person name="Givaudan A."/>
            <person name="Herbert Tran E.E."/>
            <person name="Jewell K.A."/>
            <person name="Knack J.J."/>
            <person name="Krasomil-Osterfeld K.C."/>
            <person name="Kukor R."/>
            <person name="Lanois A."/>
            <person name="Latreille P."/>
            <person name="Leimgruber N.K."/>
            <person name="Lipke C.M."/>
            <person name="Liu R."/>
            <person name="Lu X."/>
            <person name="Martens E.C."/>
            <person name="Marri P.R."/>
            <person name="Medigue C."/>
            <person name="Menard M.L."/>
            <person name="Miller N.M."/>
            <person name="Morales-Soto N."/>
            <person name="Norton S."/>
            <person name="Ogier J.C."/>
            <person name="Orchard S.S."/>
            <person name="Park D."/>
            <person name="Park Y."/>
            <person name="Qurollo B.A."/>
            <person name="Sugar D.R."/>
            <person name="Richards G.R."/>
            <person name="Rouy Z."/>
            <person name="Slominski B."/>
            <person name="Slominski K."/>
            <person name="Snyder H."/>
            <person name="Tjaden B.C."/>
            <person name="van der Hoeven R."/>
            <person name="Welch R.D."/>
            <person name="Wheeler C."/>
            <person name="Xiang B."/>
            <person name="Barbazuk B."/>
            <person name="Gaudriault S."/>
            <person name="Goodner B."/>
            <person name="Slater S.C."/>
            <person name="Forst S."/>
            <person name="Goldman B.S."/>
            <person name="Goodrich-Blair H."/>
        </authorList>
    </citation>
    <scope>NUCLEOTIDE SEQUENCE [LARGE SCALE GENOMIC DNA]</scope>
    <source>
        <strain evidence="1 2">SS-2004</strain>
    </source>
</reference>
<evidence type="ECO:0000313" key="1">
    <source>
        <dbReference type="EMBL" id="CBJ81394.1"/>
    </source>
</evidence>
<proteinExistence type="predicted"/>